<accession>A0ABX1REH2</accession>
<proteinExistence type="predicted"/>
<evidence type="ECO:0000259" key="3">
    <source>
        <dbReference type="Pfam" id="PF07488"/>
    </source>
</evidence>
<keyword evidence="5" id="KW-1185">Reference proteome</keyword>
<dbReference type="Pfam" id="PF07477">
    <property type="entry name" value="Glyco_hydro_67C"/>
    <property type="match status" value="1"/>
</dbReference>
<protein>
    <submittedName>
        <fullName evidence="4">Alpha-glucuronidase</fullName>
    </submittedName>
</protein>
<reference evidence="4 5" key="1">
    <citation type="submission" date="2020-04" db="EMBL/GenBank/DDBJ databases">
        <authorList>
            <person name="Klaysubun C."/>
            <person name="Duangmal K."/>
            <person name="Lipun K."/>
        </authorList>
    </citation>
    <scope>NUCLEOTIDE SEQUENCE [LARGE SCALE GENOMIC DNA]</scope>
    <source>
        <strain evidence="4 5">JCM 11839</strain>
    </source>
</reference>
<dbReference type="RefSeq" id="WP_169396278.1">
    <property type="nucleotide sequence ID" value="NZ_BAAAJH010000021.1"/>
</dbReference>
<dbReference type="Gene3D" id="3.20.20.80">
    <property type="entry name" value="Glycosidases"/>
    <property type="match status" value="1"/>
</dbReference>
<evidence type="ECO:0000259" key="2">
    <source>
        <dbReference type="Pfam" id="PF07477"/>
    </source>
</evidence>
<dbReference type="PANTHER" id="PTHR39207:SF1">
    <property type="entry name" value="ALPHA-GLUCURONIDASE A"/>
    <property type="match status" value="1"/>
</dbReference>
<dbReference type="Gene3D" id="3.90.1330.10">
    <property type="entry name" value="Alpha-glucuronidase, C-terminal domain"/>
    <property type="match status" value="1"/>
</dbReference>
<organism evidence="4 5">
    <name type="scientific">Pseudonocardia xinjiangensis</name>
    <dbReference type="NCBI Taxonomy" id="75289"/>
    <lineage>
        <taxon>Bacteria</taxon>
        <taxon>Bacillati</taxon>
        <taxon>Actinomycetota</taxon>
        <taxon>Actinomycetes</taxon>
        <taxon>Pseudonocardiales</taxon>
        <taxon>Pseudonocardiaceae</taxon>
        <taxon>Pseudonocardia</taxon>
    </lineage>
</organism>
<name>A0ABX1REH2_9PSEU</name>
<feature type="domain" description="Glycosyl hydrolase family 67 catalytic" evidence="3">
    <location>
        <begin position="139"/>
        <end position="461"/>
    </location>
</feature>
<dbReference type="Pfam" id="PF07488">
    <property type="entry name" value="Glyco_hydro_67M"/>
    <property type="match status" value="1"/>
</dbReference>
<comment type="caution">
    <text evidence="4">The sequence shown here is derived from an EMBL/GenBank/DDBJ whole genome shotgun (WGS) entry which is preliminary data.</text>
</comment>
<sequence length="687" mass="75178">MSAGRDARPLTPTIDPCWLGPAVTAVLRGRHVSLLAAGPVTDTLRQELEAAVGPAGTVGGDLTGEPVLVLARRDLLPDATTLTGPVRRAVDAAHGLGGEGFALVGDGRSAAIVATGERGLLYGYFHLLRSAATAGSADALPTLDVVREPALAIRMINQWDNTSAGDHLGSVERGYAGDSIFFRDGRMVADRRRIADYARLLASVGINAVSINNVNVHPAAVRLLTDGLPDVADVARIFRGFGISTYLSVNFASPLVLGDLPTADPCDASVVAWWAGVAERIHREIPDFGGFVVKANSEGQPGPFDYGRDHVDGANLLAGALAPFGGRVFWRCFVYDHRQDWRDRSTDRARAAHDHFAALDGRFADNVVLQVKCGPMDFQVREPVSPLALAMTRTNTVVEFQITQEYTGQQIDLCCLLPQWQEFLAFDVSGEGGDTLACALARRSASSGVCAVSNIGDDANWTGHKLAQANLYGFGRLAWDPALSPREILDEWVALTFPDAADLHETLVELQLGSWSTYEMYTAPLGVGWMVTPHTHYGPAVDGYEYSKWGTYHFADRDGLGVDRSVATGTGFAGQYPTAWAQRYEHLETCPDELLLFFHHVPYLHRLHTGETVIQHIYDTHVEGARRVVTMRDLWRSLEGRLDDVSWTNVMERLERQVGSAREWRDQVNTYFFRKSGIPDRHGRVIH</sequence>
<gene>
    <name evidence="4" type="ORF">HF577_14045</name>
</gene>
<evidence type="ECO:0000256" key="1">
    <source>
        <dbReference type="ARBA" id="ARBA00022801"/>
    </source>
</evidence>
<dbReference type="InterPro" id="IPR017853">
    <property type="entry name" value="GH"/>
</dbReference>
<dbReference type="PANTHER" id="PTHR39207">
    <property type="entry name" value="ALPHA-GLUCURONIDASE A"/>
    <property type="match status" value="1"/>
</dbReference>
<dbReference type="InterPro" id="IPR011100">
    <property type="entry name" value="Glyco_hydro_67_cat"/>
</dbReference>
<dbReference type="EMBL" id="JAAXKY010000038">
    <property type="protein sequence ID" value="NMH78201.1"/>
    <property type="molecule type" value="Genomic_DNA"/>
</dbReference>
<dbReference type="SUPFAM" id="SSF55545">
    <property type="entry name" value="beta-N-acetylhexosaminidase-like domain"/>
    <property type="match status" value="1"/>
</dbReference>
<dbReference type="InterPro" id="IPR011099">
    <property type="entry name" value="Glyco_hydro_67_C"/>
</dbReference>
<dbReference type="Proteomes" id="UP001296706">
    <property type="component" value="Unassembled WGS sequence"/>
</dbReference>
<dbReference type="InterPro" id="IPR029018">
    <property type="entry name" value="Hex-like_dom2"/>
</dbReference>
<feature type="domain" description="Glycosyl hydrolase family 67 C-terminal" evidence="2">
    <location>
        <begin position="462"/>
        <end position="684"/>
    </location>
</feature>
<keyword evidence="1" id="KW-0378">Hydrolase</keyword>
<evidence type="ECO:0000313" key="5">
    <source>
        <dbReference type="Proteomes" id="UP001296706"/>
    </source>
</evidence>
<dbReference type="InterPro" id="IPR037054">
    <property type="entry name" value="A-glucoronidase_C_sf"/>
</dbReference>
<dbReference type="Gene3D" id="3.30.379.10">
    <property type="entry name" value="Chitobiase/beta-hexosaminidase domain 2-like"/>
    <property type="match status" value="1"/>
</dbReference>
<evidence type="ECO:0000313" key="4">
    <source>
        <dbReference type="EMBL" id="NMH78201.1"/>
    </source>
</evidence>
<dbReference type="SUPFAM" id="SSF51445">
    <property type="entry name" value="(Trans)glycosidases"/>
    <property type="match status" value="1"/>
</dbReference>